<dbReference type="PANTHER" id="PTHR19384">
    <property type="entry name" value="NITRIC OXIDE SYNTHASE-RELATED"/>
    <property type="match status" value="1"/>
</dbReference>
<dbReference type="InterPro" id="IPR001433">
    <property type="entry name" value="OxRdtase_FAD/NAD-bd"/>
</dbReference>
<comment type="catalytic activity">
    <reaction evidence="10">
        <text>2 oxidized [2Fe-2S]-[protein] + NADPH = 2 reduced [2Fe-2S]-[protein] + NADP(+) + H(+)</text>
        <dbReference type="Rhea" id="RHEA:67716"/>
        <dbReference type="Rhea" id="RHEA-COMP:17327"/>
        <dbReference type="Rhea" id="RHEA-COMP:17328"/>
        <dbReference type="ChEBI" id="CHEBI:15378"/>
        <dbReference type="ChEBI" id="CHEBI:33737"/>
        <dbReference type="ChEBI" id="CHEBI:33738"/>
        <dbReference type="ChEBI" id="CHEBI:57783"/>
        <dbReference type="ChEBI" id="CHEBI:58349"/>
    </reaction>
</comment>
<organism evidence="13 14">
    <name type="scientific">Frankliniella occidentalis</name>
    <name type="common">Western flower thrips</name>
    <name type="synonym">Euthrips occidentalis</name>
    <dbReference type="NCBI Taxonomy" id="133901"/>
    <lineage>
        <taxon>Eukaryota</taxon>
        <taxon>Metazoa</taxon>
        <taxon>Ecdysozoa</taxon>
        <taxon>Arthropoda</taxon>
        <taxon>Hexapoda</taxon>
        <taxon>Insecta</taxon>
        <taxon>Pterygota</taxon>
        <taxon>Neoptera</taxon>
        <taxon>Paraneoptera</taxon>
        <taxon>Thysanoptera</taxon>
        <taxon>Terebrantia</taxon>
        <taxon>Thripoidea</taxon>
        <taxon>Thripidae</taxon>
        <taxon>Frankliniella</taxon>
    </lineage>
</organism>
<evidence type="ECO:0000256" key="1">
    <source>
        <dbReference type="ARBA" id="ARBA00001917"/>
    </source>
</evidence>
<evidence type="ECO:0000256" key="7">
    <source>
        <dbReference type="ARBA" id="ARBA00022827"/>
    </source>
</evidence>
<dbReference type="GO" id="GO:0010181">
    <property type="term" value="F:FMN binding"/>
    <property type="evidence" value="ECO:0007669"/>
    <property type="project" value="UniProtKB-UniRule"/>
</dbReference>
<dbReference type="InterPro" id="IPR017938">
    <property type="entry name" value="Riboflavin_synthase-like_b-brl"/>
</dbReference>
<dbReference type="GO" id="GO:0160246">
    <property type="term" value="F:NADPH-iron-sulfur [2Fe-2S] protein oxidoreductase activity"/>
    <property type="evidence" value="ECO:0007669"/>
    <property type="project" value="InterPro"/>
</dbReference>
<evidence type="ECO:0000259" key="11">
    <source>
        <dbReference type="PROSITE" id="PS50902"/>
    </source>
</evidence>
<dbReference type="InterPro" id="IPR023173">
    <property type="entry name" value="NADPH_Cyt_P450_Rdtase_alpha"/>
</dbReference>
<dbReference type="InterPro" id="IPR039261">
    <property type="entry name" value="FNR_nucleotide-bd"/>
</dbReference>
<keyword evidence="7 10" id="KW-0274">FAD</keyword>
<keyword evidence="9 10" id="KW-0560">Oxidoreductase</keyword>
<keyword evidence="4 10" id="KW-0963">Cytoplasm</keyword>
<feature type="binding site" evidence="10">
    <location>
        <begin position="59"/>
        <end position="62"/>
    </location>
    <ligand>
        <name>FMN</name>
        <dbReference type="ChEBI" id="CHEBI:58210"/>
    </ligand>
</feature>
<feature type="domain" description="FAD-binding FR-type" evidence="12">
    <location>
        <begin position="193"/>
        <end position="442"/>
    </location>
</feature>
<keyword evidence="13" id="KW-1185">Reference proteome</keyword>
<dbReference type="Pfam" id="PF00175">
    <property type="entry name" value="NAD_binding_1"/>
    <property type="match status" value="1"/>
</dbReference>
<dbReference type="HAMAP" id="MF_03178">
    <property type="entry name" value="NDOR1"/>
    <property type="match status" value="1"/>
</dbReference>
<dbReference type="InterPro" id="IPR001709">
    <property type="entry name" value="Flavoprot_Pyr_Nucl_cyt_Rdtase"/>
</dbReference>
<gene>
    <name evidence="14" type="primary">LOC113210843</name>
</gene>
<feature type="binding site" evidence="10">
    <location>
        <begin position="415"/>
        <end position="418"/>
    </location>
    <ligand>
        <name>FAD</name>
        <dbReference type="ChEBI" id="CHEBI:57692"/>
    </ligand>
</feature>
<dbReference type="GO" id="GO:0005829">
    <property type="term" value="C:cytosol"/>
    <property type="evidence" value="ECO:0007669"/>
    <property type="project" value="TreeGrafter"/>
</dbReference>
<feature type="binding site" evidence="10">
    <location>
        <position position="456"/>
    </location>
    <ligand>
        <name>NADP(+)</name>
        <dbReference type="ChEBI" id="CHEBI:58349"/>
    </ligand>
</feature>
<comment type="function">
    <text evidence="10">NADPH-dependent reductase which is a central component of the cytosolic iron-sulfur (Fe-S) protein assembly (CIA) machinery. Transfers electrons from NADPH via its FAD and FMN prosthetic groups to the [2Fe-2S] cluster of the anamorsin/DRE2 homolog, another key component of the CIA machinery. In turn, this reduced cluster provides electrons for assembly of cytosolic iron-sulfur cluster proteins.</text>
</comment>
<dbReference type="GO" id="GO:0016651">
    <property type="term" value="F:oxidoreductase activity, acting on NAD(P)H"/>
    <property type="evidence" value="ECO:0007669"/>
    <property type="project" value="UniProtKB-UniRule"/>
</dbReference>
<dbReference type="EC" id="1.18.1.-" evidence="10"/>
<name>A0A6J1SV78_FRAOC</name>
<reference evidence="14" key="1">
    <citation type="submission" date="2025-08" db="UniProtKB">
        <authorList>
            <consortium name="RefSeq"/>
        </authorList>
    </citation>
    <scope>IDENTIFICATION</scope>
    <source>
        <tissue evidence="14">Whole organism</tissue>
    </source>
</reference>
<feature type="binding site" evidence="10">
    <location>
        <begin position="381"/>
        <end position="384"/>
    </location>
    <ligand>
        <name>FAD</name>
        <dbReference type="ChEBI" id="CHEBI:57692"/>
    </ligand>
</feature>
<dbReference type="Proteomes" id="UP000504606">
    <property type="component" value="Unplaced"/>
</dbReference>
<dbReference type="KEGG" id="foc:113210843"/>
<dbReference type="InterPro" id="IPR029039">
    <property type="entry name" value="Flavoprotein-like_sf"/>
</dbReference>
<feature type="binding site" evidence="10">
    <location>
        <position position="594"/>
    </location>
    <ligand>
        <name>FAD</name>
        <dbReference type="ChEBI" id="CHEBI:57692"/>
    </ligand>
</feature>
<dbReference type="Gene3D" id="3.40.50.360">
    <property type="match status" value="1"/>
</dbReference>
<protein>
    <recommendedName>
        <fullName evidence="10">NADPH-dependent diflavin oxidoreductase 1</fullName>
        <ecNumber evidence="10">1.18.1.-</ecNumber>
    </recommendedName>
    <alternativeName>
        <fullName evidence="10">NADPH-dependent FMN and FAD-containing oxidoreductase</fullName>
    </alternativeName>
</protein>
<dbReference type="SUPFAM" id="SSF52218">
    <property type="entry name" value="Flavoproteins"/>
    <property type="match status" value="1"/>
</dbReference>
<dbReference type="InterPro" id="IPR017927">
    <property type="entry name" value="FAD-bd_FR_type"/>
</dbReference>
<comment type="cofactor">
    <cofactor evidence="1 10">
        <name>FMN</name>
        <dbReference type="ChEBI" id="CHEBI:58210"/>
    </cofactor>
</comment>
<evidence type="ECO:0000256" key="3">
    <source>
        <dbReference type="ARBA" id="ARBA00004496"/>
    </source>
</evidence>
<feature type="binding site" evidence="10">
    <location>
        <position position="349"/>
    </location>
    <ligand>
        <name>FAD</name>
        <dbReference type="ChEBI" id="CHEBI:57692"/>
    </ligand>
</feature>
<dbReference type="Pfam" id="PF00258">
    <property type="entry name" value="Flavodoxin_1"/>
    <property type="match status" value="1"/>
</dbReference>
<evidence type="ECO:0000313" key="13">
    <source>
        <dbReference type="Proteomes" id="UP000504606"/>
    </source>
</evidence>
<dbReference type="GO" id="GO:0016226">
    <property type="term" value="P:iron-sulfur cluster assembly"/>
    <property type="evidence" value="ECO:0007669"/>
    <property type="project" value="UniProtKB-UniRule"/>
</dbReference>
<proteinExistence type="inferred from homology"/>
<dbReference type="FunFam" id="3.40.50.360:FF:000015">
    <property type="entry name" value="NADPH-dependent diflavin oxidoreductase 1"/>
    <property type="match status" value="1"/>
</dbReference>
<keyword evidence="8 10" id="KW-0521">NADP</keyword>
<dbReference type="InterPro" id="IPR028879">
    <property type="entry name" value="NDOR1"/>
</dbReference>
<evidence type="ECO:0000313" key="14">
    <source>
        <dbReference type="RefSeq" id="XP_026284798.1"/>
    </source>
</evidence>
<dbReference type="Gene3D" id="1.20.990.10">
    <property type="entry name" value="NADPH-cytochrome p450 Reductase, Chain A, domain 3"/>
    <property type="match status" value="1"/>
</dbReference>
<dbReference type="PANTHER" id="PTHR19384:SF10">
    <property type="entry name" value="NADPH-DEPENDENT DIFLAVIN OXIDOREDUCTASE 1"/>
    <property type="match status" value="1"/>
</dbReference>
<keyword evidence="6 10" id="KW-0288">FMN</keyword>
<dbReference type="Pfam" id="PF00667">
    <property type="entry name" value="FAD_binding_1"/>
    <property type="match status" value="1"/>
</dbReference>
<dbReference type="InterPro" id="IPR008254">
    <property type="entry name" value="Flavodoxin/NO_synth"/>
</dbReference>
<dbReference type="GO" id="GO:0050660">
    <property type="term" value="F:flavin adenine dinucleotide binding"/>
    <property type="evidence" value="ECO:0007669"/>
    <property type="project" value="UniProtKB-UniRule"/>
</dbReference>
<evidence type="ECO:0000256" key="8">
    <source>
        <dbReference type="ARBA" id="ARBA00022857"/>
    </source>
</evidence>
<feature type="binding site" evidence="10">
    <location>
        <position position="132"/>
    </location>
    <ligand>
        <name>FMN</name>
        <dbReference type="ChEBI" id="CHEBI:58210"/>
    </ligand>
</feature>
<dbReference type="InterPro" id="IPR003097">
    <property type="entry name" value="CysJ-like_FAD-binding"/>
</dbReference>
<dbReference type="PRINTS" id="PR00371">
    <property type="entry name" value="FPNCR"/>
</dbReference>
<dbReference type="RefSeq" id="XP_026284798.1">
    <property type="nucleotide sequence ID" value="XM_026429013.2"/>
</dbReference>
<evidence type="ECO:0000259" key="12">
    <source>
        <dbReference type="PROSITE" id="PS51384"/>
    </source>
</evidence>
<comment type="cofactor">
    <cofactor evidence="2 10">
        <name>FAD</name>
        <dbReference type="ChEBI" id="CHEBI:57692"/>
    </cofactor>
</comment>
<comment type="similarity">
    <text evidence="10">In the C-terminal section; belongs to the flavoprotein pyridine nucleotide cytochrome reductase family.</text>
</comment>
<evidence type="ECO:0000256" key="5">
    <source>
        <dbReference type="ARBA" id="ARBA00022630"/>
    </source>
</evidence>
<sequence>MVSRRLLILYGSQTGTAQDVSERIWREAKRYHLTGPVQAMDDYSISQLIQEQYVVFVCSTTGQGEEPDNMKIFWKFLLRKGLPSNSLRSIKFAVLGLGDSSYAKFNYAAKKLYRRLLNLGAIPMASLGLADDQHDLGADAVVDPWIAQLWETLLVELPIPQGLPISSDIKISPRWNITIENTGFLPALPPISQKNRSFPVVVKENIRTTKPDHFQDVRLISLSNLPEGITYTPGDVLLVRPQNLPENVETLMALLTGEDAQSAGSKLTPETVFKITQIDEDMPVPEPLQSPQSLINLATYYWDLNAIPRRFMLQILAEVTPNDLEKEKLLEMASSEGQEMMYDYLNRPRRTILELLADFPHAVSNIPYQLLFELFSPIRPRSFSIASSPTAHKQELHILVAVVKYKTKLMKPRLGLCSNWLASLKPNNLIYVWLQKGSLRFPINEDIPIVMVGPGTGVAPFRSYIQTRHVEGTANANSLHLYFGCRNREGDFHFSDEWLSLQENGELSFSCAFSRDQEEKMYVQHIILRHQDIIWKILKSGGYVFVAGNSNNMPTSVREAIRDSLVSVGGFNIDAATDFLDKMEREGKYQTETWS</sequence>
<dbReference type="InterPro" id="IPR001094">
    <property type="entry name" value="Flavdoxin-like"/>
</dbReference>
<comment type="similarity">
    <text evidence="10">Belongs to the NADPH-dependent diflavin oxidoreductase NDOR1 family.</text>
</comment>
<dbReference type="AlphaFoldDB" id="A0A6J1SV78"/>
<dbReference type="PROSITE" id="PS51384">
    <property type="entry name" value="FAD_FR"/>
    <property type="match status" value="1"/>
</dbReference>
<feature type="binding site" evidence="10">
    <location>
        <begin position="97"/>
        <end position="106"/>
    </location>
    <ligand>
        <name>FMN</name>
        <dbReference type="ChEBI" id="CHEBI:58210"/>
    </ligand>
</feature>
<keyword evidence="5 10" id="KW-0285">Flavoprotein</keyword>
<dbReference type="FunFam" id="3.40.50.80:FF:000032">
    <property type="entry name" value="NADPH-dependent diflavin oxidoreductase 1"/>
    <property type="match status" value="1"/>
</dbReference>
<accession>A0A6J1SV78</accession>
<dbReference type="Gene3D" id="3.40.50.80">
    <property type="entry name" value="Nucleotide-binding domain of ferredoxin-NADP reductase (FNR) module"/>
    <property type="match status" value="1"/>
</dbReference>
<dbReference type="Gene3D" id="2.40.30.10">
    <property type="entry name" value="Translation factors"/>
    <property type="match status" value="1"/>
</dbReference>
<evidence type="ECO:0000256" key="10">
    <source>
        <dbReference type="HAMAP-Rule" id="MF_03178"/>
    </source>
</evidence>
<dbReference type="OrthoDB" id="1856718at2759"/>
<evidence type="ECO:0000256" key="6">
    <source>
        <dbReference type="ARBA" id="ARBA00022643"/>
    </source>
</evidence>
<feature type="binding site" evidence="10">
    <location>
        <begin position="514"/>
        <end position="515"/>
    </location>
    <ligand>
        <name>NADP(+)</name>
        <dbReference type="ChEBI" id="CHEBI:58349"/>
    </ligand>
</feature>
<dbReference type="GeneID" id="113210843"/>
<comment type="subcellular location">
    <subcellularLocation>
        <location evidence="3 10">Cytoplasm</location>
    </subcellularLocation>
</comment>
<feature type="binding site" evidence="10">
    <location>
        <begin position="520"/>
        <end position="524"/>
    </location>
    <ligand>
        <name>NADP(+)</name>
        <dbReference type="ChEBI" id="CHEBI:58349"/>
    </ligand>
</feature>
<dbReference type="PRINTS" id="PR00369">
    <property type="entry name" value="FLAVODOXIN"/>
</dbReference>
<comment type="similarity">
    <text evidence="10">In the N-terminal section; belongs to the flavodoxin family.</text>
</comment>
<evidence type="ECO:0000256" key="9">
    <source>
        <dbReference type="ARBA" id="ARBA00023002"/>
    </source>
</evidence>
<comment type="caution">
    <text evidence="10">Lacks conserved residue(s) required for the propagation of feature annotation.</text>
</comment>
<evidence type="ECO:0000256" key="2">
    <source>
        <dbReference type="ARBA" id="ARBA00001974"/>
    </source>
</evidence>
<dbReference type="PROSITE" id="PS50902">
    <property type="entry name" value="FLAVODOXIN_LIKE"/>
    <property type="match status" value="1"/>
</dbReference>
<dbReference type="GO" id="GO:0050661">
    <property type="term" value="F:NADP binding"/>
    <property type="evidence" value="ECO:0007669"/>
    <property type="project" value="UniProtKB-UniRule"/>
</dbReference>
<feature type="domain" description="Flavodoxin-like" evidence="11">
    <location>
        <begin position="6"/>
        <end position="150"/>
    </location>
</feature>
<dbReference type="SUPFAM" id="SSF52343">
    <property type="entry name" value="Ferredoxin reductase-like, C-terminal NADP-linked domain"/>
    <property type="match status" value="1"/>
</dbReference>
<dbReference type="GO" id="GO:0005634">
    <property type="term" value="C:nucleus"/>
    <property type="evidence" value="ECO:0007669"/>
    <property type="project" value="UniProtKB-ARBA"/>
</dbReference>
<dbReference type="SUPFAM" id="SSF63380">
    <property type="entry name" value="Riboflavin synthase domain-like"/>
    <property type="match status" value="1"/>
</dbReference>
<evidence type="ECO:0000256" key="4">
    <source>
        <dbReference type="ARBA" id="ARBA00022490"/>
    </source>
</evidence>
<feature type="binding site" evidence="10">
    <location>
        <begin position="12"/>
        <end position="17"/>
    </location>
    <ligand>
        <name>FMN</name>
        <dbReference type="ChEBI" id="CHEBI:58210"/>
    </ligand>
</feature>